<feature type="compositionally biased region" description="Polar residues" evidence="1">
    <location>
        <begin position="107"/>
        <end position="117"/>
    </location>
</feature>
<evidence type="ECO:0008006" key="4">
    <source>
        <dbReference type="Google" id="ProtNLM"/>
    </source>
</evidence>
<proteinExistence type="predicted"/>
<dbReference type="AlphaFoldDB" id="A0A395H9H3"/>
<feature type="compositionally biased region" description="Polar residues" evidence="1">
    <location>
        <begin position="84"/>
        <end position="98"/>
    </location>
</feature>
<protein>
    <recommendedName>
        <fullName evidence="4">Ketoreductase (KR) domain-containing protein</fullName>
    </recommendedName>
</protein>
<dbReference type="Proteomes" id="UP000249402">
    <property type="component" value="Unassembled WGS sequence"/>
</dbReference>
<keyword evidence="3" id="KW-1185">Reference proteome</keyword>
<gene>
    <name evidence="2" type="ORF">BO80DRAFT_421834</name>
</gene>
<organism evidence="2 3">
    <name type="scientific">Aspergillus ibericus CBS 121593</name>
    <dbReference type="NCBI Taxonomy" id="1448316"/>
    <lineage>
        <taxon>Eukaryota</taxon>
        <taxon>Fungi</taxon>
        <taxon>Dikarya</taxon>
        <taxon>Ascomycota</taxon>
        <taxon>Pezizomycotina</taxon>
        <taxon>Eurotiomycetes</taxon>
        <taxon>Eurotiomycetidae</taxon>
        <taxon>Eurotiales</taxon>
        <taxon>Aspergillaceae</taxon>
        <taxon>Aspergillus</taxon>
        <taxon>Aspergillus subgen. Circumdati</taxon>
    </lineage>
</organism>
<dbReference type="GeneID" id="37223565"/>
<feature type="compositionally biased region" description="Basic and acidic residues" evidence="1">
    <location>
        <begin position="50"/>
        <end position="59"/>
    </location>
</feature>
<evidence type="ECO:0000313" key="2">
    <source>
        <dbReference type="EMBL" id="RAL04567.1"/>
    </source>
</evidence>
<dbReference type="STRING" id="1448316.A0A395H9H3"/>
<reference evidence="2 3" key="1">
    <citation type="submission" date="2018-02" db="EMBL/GenBank/DDBJ databases">
        <title>The genomes of Aspergillus section Nigri reveals drivers in fungal speciation.</title>
        <authorList>
            <consortium name="DOE Joint Genome Institute"/>
            <person name="Vesth T.C."/>
            <person name="Nybo J."/>
            <person name="Theobald S."/>
            <person name="Brandl J."/>
            <person name="Frisvad J.C."/>
            <person name="Nielsen K.F."/>
            <person name="Lyhne E.K."/>
            <person name="Kogle M.E."/>
            <person name="Kuo A."/>
            <person name="Riley R."/>
            <person name="Clum A."/>
            <person name="Nolan M."/>
            <person name="Lipzen A."/>
            <person name="Salamov A."/>
            <person name="Henrissat B."/>
            <person name="Wiebenga A."/>
            <person name="De vries R.P."/>
            <person name="Grigoriev I.V."/>
            <person name="Mortensen U.H."/>
            <person name="Andersen M.R."/>
            <person name="Baker S.E."/>
        </authorList>
    </citation>
    <scope>NUCLEOTIDE SEQUENCE [LARGE SCALE GENOMIC DNA]</scope>
    <source>
        <strain evidence="2 3">CBS 121593</strain>
    </source>
</reference>
<dbReference type="InterPro" id="IPR036291">
    <property type="entry name" value="NAD(P)-bd_dom_sf"/>
</dbReference>
<evidence type="ECO:0000256" key="1">
    <source>
        <dbReference type="SAM" id="MobiDB-lite"/>
    </source>
</evidence>
<dbReference type="SUPFAM" id="SSF51735">
    <property type="entry name" value="NAD(P)-binding Rossmann-fold domains"/>
    <property type="match status" value="1"/>
</dbReference>
<feature type="region of interest" description="Disordered" evidence="1">
    <location>
        <begin position="34"/>
        <end position="117"/>
    </location>
</feature>
<evidence type="ECO:0000313" key="3">
    <source>
        <dbReference type="Proteomes" id="UP000249402"/>
    </source>
</evidence>
<dbReference type="VEuPathDB" id="FungiDB:BO80DRAFT_421834"/>
<accession>A0A395H9H3</accession>
<name>A0A395H9H3_9EURO</name>
<dbReference type="EMBL" id="KZ824423">
    <property type="protein sequence ID" value="RAL04567.1"/>
    <property type="molecule type" value="Genomic_DNA"/>
</dbReference>
<dbReference type="RefSeq" id="XP_025578894.1">
    <property type="nucleotide sequence ID" value="XM_025718700.1"/>
</dbReference>
<sequence>MAQFNPDHDIPDLAGQVLLITGGTAGLGARPTLRLAQHGPQCPRGGSPDRLGRQHEHQQQHHHHPSSPATSPRWPPSTRWCKPSSPTKPVWTSSSATPGSWPPRPHSPTTATNRNSASNHLSHAMLIRTLLPFCYGPRPPSPRIVLLTSLGWQMHPRAGDRV</sequence>